<evidence type="ECO:0000256" key="1">
    <source>
        <dbReference type="ARBA" id="ARBA00022679"/>
    </source>
</evidence>
<feature type="domain" description="N-acetyltransferase" evidence="3">
    <location>
        <begin position="2"/>
        <end position="155"/>
    </location>
</feature>
<evidence type="ECO:0000259" key="3">
    <source>
        <dbReference type="PROSITE" id="PS51186"/>
    </source>
</evidence>
<evidence type="ECO:0000313" key="5">
    <source>
        <dbReference type="Proteomes" id="UP001055111"/>
    </source>
</evidence>
<dbReference type="GO" id="GO:0016747">
    <property type="term" value="F:acyltransferase activity, transferring groups other than amino-acyl groups"/>
    <property type="evidence" value="ECO:0007669"/>
    <property type="project" value="InterPro"/>
</dbReference>
<dbReference type="Gene3D" id="3.40.630.30">
    <property type="match status" value="1"/>
</dbReference>
<dbReference type="EMBL" id="BPUS01000038">
    <property type="protein sequence ID" value="GJH30491.1"/>
    <property type="molecule type" value="Genomic_DNA"/>
</dbReference>
<protein>
    <submittedName>
        <fullName evidence="4">GNAT family N-acetyltransferase</fullName>
    </submittedName>
</protein>
<dbReference type="AlphaFoldDB" id="A0AA37IP70"/>
<evidence type="ECO:0000313" key="4">
    <source>
        <dbReference type="EMBL" id="GJH30491.1"/>
    </source>
</evidence>
<evidence type="ECO:0000256" key="2">
    <source>
        <dbReference type="ARBA" id="ARBA00023315"/>
    </source>
</evidence>
<dbReference type="InterPro" id="IPR050832">
    <property type="entry name" value="Bact_Acetyltransf"/>
</dbReference>
<name>A0AA37IP70_9BURK</name>
<dbReference type="Pfam" id="PF13302">
    <property type="entry name" value="Acetyltransf_3"/>
    <property type="match status" value="1"/>
</dbReference>
<dbReference type="SUPFAM" id="SSF55729">
    <property type="entry name" value="Acyl-CoA N-acyltransferases (Nat)"/>
    <property type="match status" value="1"/>
</dbReference>
<dbReference type="InterPro" id="IPR016181">
    <property type="entry name" value="Acyl_CoA_acyltransferase"/>
</dbReference>
<dbReference type="PANTHER" id="PTHR43877">
    <property type="entry name" value="AMINOALKYLPHOSPHONATE N-ACETYLTRANSFERASE-RELATED-RELATED"/>
    <property type="match status" value="1"/>
</dbReference>
<dbReference type="InterPro" id="IPR000182">
    <property type="entry name" value="GNAT_dom"/>
</dbReference>
<dbReference type="CDD" id="cd04301">
    <property type="entry name" value="NAT_SF"/>
    <property type="match status" value="1"/>
</dbReference>
<keyword evidence="1" id="KW-0808">Transferase</keyword>
<dbReference type="RefSeq" id="WP_238218122.1">
    <property type="nucleotide sequence ID" value="NZ_BPUS01000038.1"/>
</dbReference>
<proteinExistence type="predicted"/>
<keyword evidence="2" id="KW-0012">Acyltransferase</keyword>
<comment type="caution">
    <text evidence="4">The sequence shown here is derived from an EMBL/GenBank/DDBJ whole genome shotgun (WGS) entry which is preliminary data.</text>
</comment>
<gene>
    <name evidence="4" type="ORF">CBA19CS42_38265</name>
</gene>
<dbReference type="PROSITE" id="PS51186">
    <property type="entry name" value="GNAT"/>
    <property type="match status" value="1"/>
</dbReference>
<sequence length="155" mass="17236">MLTLRKATGQDSDLLYNWRNDPVTRHASHDTSEISRDRHEAWLAASFANPHRLIFIAEERGRPVGTVRVDHGSDGTAELSWTVAPDARGEGVATRMVRLVVDDISRGCPVRAEIKAGNDASVKVAEAAGMRLLTEDRGVLHFYREASSTRMQSRR</sequence>
<dbReference type="Proteomes" id="UP001055111">
    <property type="component" value="Unassembled WGS sequence"/>
</dbReference>
<organism evidence="4 5">
    <name type="scientific">Caballeronia novacaledonica</name>
    <dbReference type="NCBI Taxonomy" id="1544861"/>
    <lineage>
        <taxon>Bacteria</taxon>
        <taxon>Pseudomonadati</taxon>
        <taxon>Pseudomonadota</taxon>
        <taxon>Betaproteobacteria</taxon>
        <taxon>Burkholderiales</taxon>
        <taxon>Burkholderiaceae</taxon>
        <taxon>Caballeronia</taxon>
    </lineage>
</organism>
<accession>A0AA37IP70</accession>
<reference evidence="4" key="1">
    <citation type="submission" date="2022-09" db="EMBL/GenBank/DDBJ databases">
        <title>Isolation and characterization of 3-chlorobenzoate degrading bacteria from soils in Shizuoka.</title>
        <authorList>
            <person name="Ifat A."/>
            <person name="Ogawa N."/>
            <person name="Kimbara K."/>
            <person name="Moriuchi R."/>
            <person name="Dohra H."/>
            <person name="Shintani M."/>
        </authorList>
    </citation>
    <scope>NUCLEOTIDE SEQUENCE</scope>
    <source>
        <strain evidence="4">19CS4-2</strain>
    </source>
</reference>
<dbReference type="PANTHER" id="PTHR43877:SF2">
    <property type="entry name" value="AMINOALKYLPHOSPHONATE N-ACETYLTRANSFERASE-RELATED"/>
    <property type="match status" value="1"/>
</dbReference>